<organism evidence="1 2">
    <name type="scientific">Solanum stoloniferum</name>
    <dbReference type="NCBI Taxonomy" id="62892"/>
    <lineage>
        <taxon>Eukaryota</taxon>
        <taxon>Viridiplantae</taxon>
        <taxon>Streptophyta</taxon>
        <taxon>Embryophyta</taxon>
        <taxon>Tracheophyta</taxon>
        <taxon>Spermatophyta</taxon>
        <taxon>Magnoliopsida</taxon>
        <taxon>eudicotyledons</taxon>
        <taxon>Gunneridae</taxon>
        <taxon>Pentapetalae</taxon>
        <taxon>asterids</taxon>
        <taxon>lamiids</taxon>
        <taxon>Solanales</taxon>
        <taxon>Solanaceae</taxon>
        <taxon>Solanoideae</taxon>
        <taxon>Solaneae</taxon>
        <taxon>Solanum</taxon>
    </lineage>
</organism>
<dbReference type="AlphaFoldDB" id="A0ABD2V315"/>
<dbReference type="Gene3D" id="1.25.40.10">
    <property type="entry name" value="Tetratricopeptide repeat domain"/>
    <property type="match status" value="1"/>
</dbReference>
<sequence length="156" mass="17715">MLVQKVKMISTIPPTNEQSEEQASMETLLAESVQNSLGQFMYHNAIFMCERLCAEFPTETNMQLLVGCYLHNQQAYAAYHLLKGTSMAQSRYLFALSCFQMDLLTEAETTLCPPNEPTAEVPNGAAGHYLLGLIYRLFVRGVERYEHIKYNLCSIF</sequence>
<gene>
    <name evidence="1" type="ORF">AABB24_006751</name>
</gene>
<dbReference type="EMBL" id="JBJKTR010000003">
    <property type="protein sequence ID" value="KAL3375434.1"/>
    <property type="molecule type" value="Genomic_DNA"/>
</dbReference>
<dbReference type="Pfam" id="PF12895">
    <property type="entry name" value="ANAPC3"/>
    <property type="match status" value="1"/>
</dbReference>
<reference evidence="1 2" key="1">
    <citation type="submission" date="2024-05" db="EMBL/GenBank/DDBJ databases">
        <title>De novo assembly of an allotetraploid wild potato.</title>
        <authorList>
            <person name="Hosaka A.J."/>
        </authorList>
    </citation>
    <scope>NUCLEOTIDE SEQUENCE [LARGE SCALE GENOMIC DNA]</scope>
    <source>
        <tissue evidence="1">Young leaves</tissue>
    </source>
</reference>
<protein>
    <submittedName>
        <fullName evidence="1">Uncharacterized protein</fullName>
    </submittedName>
</protein>
<comment type="caution">
    <text evidence="1">The sequence shown here is derived from an EMBL/GenBank/DDBJ whole genome shotgun (WGS) entry which is preliminary data.</text>
</comment>
<keyword evidence="2" id="KW-1185">Reference proteome</keyword>
<name>A0ABD2V315_9SOLN</name>
<proteinExistence type="predicted"/>
<evidence type="ECO:0000313" key="2">
    <source>
        <dbReference type="Proteomes" id="UP001627284"/>
    </source>
</evidence>
<accession>A0ABD2V315</accession>
<dbReference type="Proteomes" id="UP001627284">
    <property type="component" value="Unassembled WGS sequence"/>
</dbReference>
<evidence type="ECO:0000313" key="1">
    <source>
        <dbReference type="EMBL" id="KAL3375434.1"/>
    </source>
</evidence>
<dbReference type="InterPro" id="IPR011990">
    <property type="entry name" value="TPR-like_helical_dom_sf"/>
</dbReference>